<evidence type="ECO:0000256" key="5">
    <source>
        <dbReference type="ARBA" id="ARBA00022989"/>
    </source>
</evidence>
<feature type="transmembrane region" description="Helical" evidence="7">
    <location>
        <begin position="412"/>
        <end position="430"/>
    </location>
</feature>
<feature type="transmembrane region" description="Helical" evidence="7">
    <location>
        <begin position="161"/>
        <end position="180"/>
    </location>
</feature>
<dbReference type="Pfam" id="PF00324">
    <property type="entry name" value="AA_permease"/>
    <property type="match status" value="1"/>
</dbReference>
<name>A0A1Y1CJY0_9BACT</name>
<dbReference type="RefSeq" id="WP_096428469.1">
    <property type="nucleotide sequence ID" value="NZ_AP018042.1"/>
</dbReference>
<evidence type="ECO:0000256" key="3">
    <source>
        <dbReference type="ARBA" id="ARBA00022448"/>
    </source>
</evidence>
<feature type="transmembrane region" description="Helical" evidence="7">
    <location>
        <begin position="86"/>
        <end position="117"/>
    </location>
</feature>
<evidence type="ECO:0000313" key="9">
    <source>
        <dbReference type="EMBL" id="BAX79571.1"/>
    </source>
</evidence>
<dbReference type="OrthoDB" id="3181223at2"/>
<protein>
    <submittedName>
        <fullName evidence="9">Amino acid permease</fullName>
    </submittedName>
</protein>
<evidence type="ECO:0000256" key="7">
    <source>
        <dbReference type="SAM" id="Phobius"/>
    </source>
</evidence>
<keyword evidence="5 7" id="KW-1133">Transmembrane helix</keyword>
<dbReference type="GO" id="GO:0015377">
    <property type="term" value="F:chloride:monoatomic cation symporter activity"/>
    <property type="evidence" value="ECO:0007669"/>
    <property type="project" value="InterPro"/>
</dbReference>
<keyword evidence="6 7" id="KW-0472">Membrane</keyword>
<gene>
    <name evidence="9" type="ORF">ALGA_1185</name>
</gene>
<comment type="subcellular location">
    <subcellularLocation>
        <location evidence="1">Membrane</location>
        <topology evidence="1">Multi-pass membrane protein</topology>
    </subcellularLocation>
</comment>
<keyword evidence="4 7" id="KW-0812">Transmembrane</keyword>
<dbReference type="AlphaFoldDB" id="A0A1Y1CJY0"/>
<dbReference type="Gene3D" id="1.20.1740.10">
    <property type="entry name" value="Amino acid/polyamine transporter I"/>
    <property type="match status" value="1"/>
</dbReference>
<evidence type="ECO:0000256" key="2">
    <source>
        <dbReference type="ARBA" id="ARBA00010593"/>
    </source>
</evidence>
<dbReference type="InterPro" id="IPR004841">
    <property type="entry name" value="AA-permease/SLC12A_dom"/>
</dbReference>
<evidence type="ECO:0000259" key="8">
    <source>
        <dbReference type="Pfam" id="PF00324"/>
    </source>
</evidence>
<organism evidence="9 10">
    <name type="scientific">Labilibaculum antarcticum</name>
    <dbReference type="NCBI Taxonomy" id="1717717"/>
    <lineage>
        <taxon>Bacteria</taxon>
        <taxon>Pseudomonadati</taxon>
        <taxon>Bacteroidota</taxon>
        <taxon>Bacteroidia</taxon>
        <taxon>Marinilabiliales</taxon>
        <taxon>Marinifilaceae</taxon>
        <taxon>Labilibaculum</taxon>
    </lineage>
</organism>
<keyword evidence="10" id="KW-1185">Reference proteome</keyword>
<feature type="transmembrane region" description="Helical" evidence="7">
    <location>
        <begin position="234"/>
        <end position="254"/>
    </location>
</feature>
<feature type="transmembrane region" description="Helical" evidence="7">
    <location>
        <begin position="389"/>
        <end position="406"/>
    </location>
</feature>
<proteinExistence type="inferred from homology"/>
<dbReference type="EMBL" id="AP018042">
    <property type="protein sequence ID" value="BAX79571.1"/>
    <property type="molecule type" value="Genomic_DNA"/>
</dbReference>
<accession>A0A1Y1CJY0</accession>
<reference evidence="10" key="2">
    <citation type="journal article" date="2020" name="Antonie Van Leeuwenhoek">
        <title>Labilibaculum antarcticum sp. nov., a novel facultative anaerobic, psychrotorelant bacterium isolated from marine sediment of Antarctica.</title>
        <authorList>
            <person name="Watanabe M."/>
            <person name="Kojima H."/>
            <person name="Fukui M."/>
        </authorList>
    </citation>
    <scope>NUCLEOTIDE SEQUENCE [LARGE SCALE GENOMIC DNA]</scope>
    <source>
        <strain evidence="10">SPP2</strain>
    </source>
</reference>
<comment type="similarity">
    <text evidence="2">Belongs to the SLC12A transporter family.</text>
</comment>
<feature type="transmembrane region" description="Helical" evidence="7">
    <location>
        <begin position="42"/>
        <end position="65"/>
    </location>
</feature>
<sequence length="740" mass="81945">MPNKLLKAKANFGTFPVFLTAISTILGAILFLRFGWAVGNVGFIGMIGIIILGHLVTIPTAMAVAEIATNQKVLGGGAYYIISRSFGLNIGAAIGITLYLSQAISVAFYVIAFAEAFDPLIQWIADNYGWLIYDKRAISIPTMALLSGLFLSRGANLGMKALYVVVGILGVALALFFLGSPDAAPKEMVMDATIDNPKSFFYVFTIIFPAFTGLAAGLGLSGDLKNPRKSIPQGTIWATVAGLVIYLFAAYKFTVSASPEDLVSDQLIMRRIAIWGPIIPIGLAAASISSALGSIIVAPRTLQAIGMDDIFPQQGLNKWLKSENRKNNEPINASVISIIIAFVFVFIGDVNFVAQIISMFFMVTYGAICLISFLEHFAADPSYRPTFRSKWYLSLLGAILSFWIMFQMNMGYAILSLLIMGGIYYGFNVTSKGQRGLAKLFRGVVFQLSRYLQIFAQRAERGDRELSWRPFAICISEDSFKRRSAFDLLRWISYKYGFGTYIHYLEGYLNEETNLESKKVMNRLINLASGSKNKVYLDTIISPSMTSAIAQVMQLSGISGTGYNTILFEFSRTKAQRLNYVIDNYNLLKSTDFDVCILNTSYKGFGYHKEVHVWIGAEDLENANLMILLAYIIQGHPDWKKGTIKIFAIYPEDQLDTQKEILLGLIKSGRLPISPSNVELINANDANKKQVIMKHSMDADLSILGFNHEDVEKEGAELFTGFEDMGNILFVSSYKEKNIK</sequence>
<evidence type="ECO:0000256" key="6">
    <source>
        <dbReference type="ARBA" id="ARBA00023136"/>
    </source>
</evidence>
<feature type="domain" description="Amino acid permease/ SLC12A" evidence="8">
    <location>
        <begin position="17"/>
        <end position="433"/>
    </location>
</feature>
<dbReference type="GO" id="GO:0016020">
    <property type="term" value="C:membrane"/>
    <property type="evidence" value="ECO:0007669"/>
    <property type="project" value="UniProtKB-SubCell"/>
</dbReference>
<keyword evidence="3" id="KW-0813">Transport</keyword>
<feature type="transmembrane region" description="Helical" evidence="7">
    <location>
        <begin position="330"/>
        <end position="347"/>
    </location>
</feature>
<evidence type="ECO:0000313" key="10">
    <source>
        <dbReference type="Proteomes" id="UP000218267"/>
    </source>
</evidence>
<feature type="transmembrane region" description="Helical" evidence="7">
    <location>
        <begin position="200"/>
        <end position="222"/>
    </location>
</feature>
<feature type="transmembrane region" description="Helical" evidence="7">
    <location>
        <begin position="137"/>
        <end position="154"/>
    </location>
</feature>
<dbReference type="PANTHER" id="PTHR11827:SF72">
    <property type="entry name" value="GH08340P"/>
    <property type="match status" value="1"/>
</dbReference>
<dbReference type="InterPro" id="IPR004842">
    <property type="entry name" value="SLC12A_fam"/>
</dbReference>
<evidence type="ECO:0000256" key="4">
    <source>
        <dbReference type="ARBA" id="ARBA00022692"/>
    </source>
</evidence>
<dbReference type="PANTHER" id="PTHR11827">
    <property type="entry name" value="SOLUTE CARRIER FAMILY 12, CATION COTRANSPORTERS"/>
    <property type="match status" value="1"/>
</dbReference>
<reference evidence="9 10" key="1">
    <citation type="journal article" date="2018" name="Mar. Genomics">
        <title>Complete genome sequence of Marinifilaceae bacterium strain SPP2, isolated from the Antarctic marine sediment.</title>
        <authorList>
            <person name="Watanabe M."/>
            <person name="Kojima H."/>
            <person name="Fukui M."/>
        </authorList>
    </citation>
    <scope>NUCLEOTIDE SEQUENCE [LARGE SCALE GENOMIC DNA]</scope>
    <source>
        <strain evidence="9 10">SPP2</strain>
    </source>
</reference>
<feature type="transmembrane region" description="Helical" evidence="7">
    <location>
        <begin position="353"/>
        <end position="377"/>
    </location>
</feature>
<dbReference type="KEGG" id="mbas:ALGA_1185"/>
<evidence type="ECO:0000256" key="1">
    <source>
        <dbReference type="ARBA" id="ARBA00004141"/>
    </source>
</evidence>
<dbReference type="FunFam" id="1.20.1740.10:FF:000013">
    <property type="entry name" value="Solute carrier family 12 member"/>
    <property type="match status" value="1"/>
</dbReference>
<feature type="transmembrane region" description="Helical" evidence="7">
    <location>
        <begin position="274"/>
        <end position="298"/>
    </location>
</feature>
<dbReference type="Proteomes" id="UP000218267">
    <property type="component" value="Chromosome"/>
</dbReference>
<feature type="transmembrane region" description="Helical" evidence="7">
    <location>
        <begin position="12"/>
        <end position="36"/>
    </location>
</feature>